<organism evidence="2 3">
    <name type="scientific">Laetiporus sulphureus 93-53</name>
    <dbReference type="NCBI Taxonomy" id="1314785"/>
    <lineage>
        <taxon>Eukaryota</taxon>
        <taxon>Fungi</taxon>
        <taxon>Dikarya</taxon>
        <taxon>Basidiomycota</taxon>
        <taxon>Agaricomycotina</taxon>
        <taxon>Agaricomycetes</taxon>
        <taxon>Polyporales</taxon>
        <taxon>Laetiporus</taxon>
    </lineage>
</organism>
<dbReference type="RefSeq" id="XP_040765041.1">
    <property type="nucleotide sequence ID" value="XM_040908779.1"/>
</dbReference>
<protein>
    <submittedName>
        <fullName evidence="2">Uncharacterized protein</fullName>
    </submittedName>
</protein>
<proteinExistence type="predicted"/>
<gene>
    <name evidence="2" type="ORF">LAESUDRAFT_725215</name>
</gene>
<dbReference type="AlphaFoldDB" id="A0A165ELD8"/>
<feature type="compositionally biased region" description="Polar residues" evidence="1">
    <location>
        <begin position="158"/>
        <end position="168"/>
    </location>
</feature>
<feature type="compositionally biased region" description="Pro residues" evidence="1">
    <location>
        <begin position="209"/>
        <end position="218"/>
    </location>
</feature>
<dbReference type="Proteomes" id="UP000076871">
    <property type="component" value="Unassembled WGS sequence"/>
</dbReference>
<evidence type="ECO:0000313" key="3">
    <source>
        <dbReference type="Proteomes" id="UP000076871"/>
    </source>
</evidence>
<sequence>MGRPLFSQCYQTPAVRVEPEQHQPTFERWTYLNAFDPDSDEFFGDDAVYEAFVDPAQPGTGGDGEEREQPPALETYSSSSSEASSSGRGSPTSDISPEEINQTVLERVTIQRDRTTVAHRSMPPYLVVPPRHSIRDAPLAYREVAARASPYRPGEMASQHTNTYQSTTARHRQFGERAPPSPSTSSSSAPIPIPDSPRRGMAAPSHSPADPPSTPPSRSPFSMESPSPAPSVTPRLYSWPPRNAVSSYPVSPAPSGPLPNRNARMSVAHIPSSPALVPVSRVVG</sequence>
<feature type="region of interest" description="Disordered" evidence="1">
    <location>
        <begin position="150"/>
        <end position="284"/>
    </location>
</feature>
<name>A0A165ELD8_9APHY</name>
<dbReference type="GeneID" id="63825808"/>
<feature type="region of interest" description="Disordered" evidence="1">
    <location>
        <begin position="53"/>
        <end position="104"/>
    </location>
</feature>
<feature type="compositionally biased region" description="Low complexity" evidence="1">
    <location>
        <begin position="77"/>
        <end position="95"/>
    </location>
</feature>
<keyword evidence="3" id="KW-1185">Reference proteome</keyword>
<dbReference type="EMBL" id="KV427620">
    <property type="protein sequence ID" value="KZT07301.1"/>
    <property type="molecule type" value="Genomic_DNA"/>
</dbReference>
<dbReference type="InParanoid" id="A0A165ELD8"/>
<reference evidence="2 3" key="1">
    <citation type="journal article" date="2016" name="Mol. Biol. Evol.">
        <title>Comparative Genomics of Early-Diverging Mushroom-Forming Fungi Provides Insights into the Origins of Lignocellulose Decay Capabilities.</title>
        <authorList>
            <person name="Nagy L.G."/>
            <person name="Riley R."/>
            <person name="Tritt A."/>
            <person name="Adam C."/>
            <person name="Daum C."/>
            <person name="Floudas D."/>
            <person name="Sun H."/>
            <person name="Yadav J.S."/>
            <person name="Pangilinan J."/>
            <person name="Larsson K.H."/>
            <person name="Matsuura K."/>
            <person name="Barry K."/>
            <person name="Labutti K."/>
            <person name="Kuo R."/>
            <person name="Ohm R.A."/>
            <person name="Bhattacharya S.S."/>
            <person name="Shirouzu T."/>
            <person name="Yoshinaga Y."/>
            <person name="Martin F.M."/>
            <person name="Grigoriev I.V."/>
            <person name="Hibbett D.S."/>
        </authorList>
    </citation>
    <scope>NUCLEOTIDE SEQUENCE [LARGE SCALE GENOMIC DNA]</scope>
    <source>
        <strain evidence="2 3">93-53</strain>
    </source>
</reference>
<dbReference type="OrthoDB" id="3265863at2759"/>
<evidence type="ECO:0000313" key="2">
    <source>
        <dbReference type="EMBL" id="KZT07301.1"/>
    </source>
</evidence>
<evidence type="ECO:0000256" key="1">
    <source>
        <dbReference type="SAM" id="MobiDB-lite"/>
    </source>
</evidence>
<accession>A0A165ELD8</accession>